<name>A0A4R0R875_9APHY</name>
<evidence type="ECO:0000256" key="2">
    <source>
        <dbReference type="SAM" id="SignalP"/>
    </source>
</evidence>
<comment type="caution">
    <text evidence="3">The sequence shown here is derived from an EMBL/GenBank/DDBJ whole genome shotgun (WGS) entry which is preliminary data.</text>
</comment>
<dbReference type="AlphaFoldDB" id="A0A4R0R875"/>
<feature type="chain" id="PRO_5020903207" evidence="2">
    <location>
        <begin position="18"/>
        <end position="128"/>
    </location>
</feature>
<protein>
    <submittedName>
        <fullName evidence="3">Uncharacterized protein</fullName>
    </submittedName>
</protein>
<proteinExistence type="predicted"/>
<keyword evidence="4" id="KW-1185">Reference proteome</keyword>
<feature type="region of interest" description="Disordered" evidence="1">
    <location>
        <begin position="72"/>
        <end position="128"/>
    </location>
</feature>
<feature type="signal peptide" evidence="2">
    <location>
        <begin position="1"/>
        <end position="17"/>
    </location>
</feature>
<sequence length="128" mass="13539">MRLAIVLSALACTSVLAAPNAITAREVEEVIARSELTGLALRDVIGALYPRDPEELSNELVKRVGSKHFVAEGRDGRPIRTGTQYFGRPKYVPPKKTTAGGSTGAGQTQGQGQGQGQGDPEKSEKSGY</sequence>
<keyword evidence="2" id="KW-0732">Signal</keyword>
<organism evidence="3 4">
    <name type="scientific">Steccherinum ochraceum</name>
    <dbReference type="NCBI Taxonomy" id="92696"/>
    <lineage>
        <taxon>Eukaryota</taxon>
        <taxon>Fungi</taxon>
        <taxon>Dikarya</taxon>
        <taxon>Basidiomycota</taxon>
        <taxon>Agaricomycotina</taxon>
        <taxon>Agaricomycetes</taxon>
        <taxon>Polyporales</taxon>
        <taxon>Steccherinaceae</taxon>
        <taxon>Steccherinum</taxon>
    </lineage>
</organism>
<dbReference type="EMBL" id="RWJN01000653">
    <property type="protein sequence ID" value="TCD60129.1"/>
    <property type="molecule type" value="Genomic_DNA"/>
</dbReference>
<feature type="compositionally biased region" description="Basic and acidic residues" evidence="1">
    <location>
        <begin position="119"/>
        <end position="128"/>
    </location>
</feature>
<evidence type="ECO:0000313" key="3">
    <source>
        <dbReference type="EMBL" id="TCD60129.1"/>
    </source>
</evidence>
<accession>A0A4R0R875</accession>
<dbReference type="Proteomes" id="UP000292702">
    <property type="component" value="Unassembled WGS sequence"/>
</dbReference>
<evidence type="ECO:0000256" key="1">
    <source>
        <dbReference type="SAM" id="MobiDB-lite"/>
    </source>
</evidence>
<feature type="compositionally biased region" description="Gly residues" evidence="1">
    <location>
        <begin position="101"/>
        <end position="117"/>
    </location>
</feature>
<gene>
    <name evidence="3" type="ORF">EIP91_010691</name>
</gene>
<evidence type="ECO:0000313" key="4">
    <source>
        <dbReference type="Proteomes" id="UP000292702"/>
    </source>
</evidence>
<reference evidence="3 4" key="1">
    <citation type="submission" date="2018-11" db="EMBL/GenBank/DDBJ databases">
        <title>Genome assembly of Steccherinum ochraceum LE-BIN_3174, the white-rot fungus of the Steccherinaceae family (The Residual Polyporoid clade, Polyporales, Basidiomycota).</title>
        <authorList>
            <person name="Fedorova T.V."/>
            <person name="Glazunova O.A."/>
            <person name="Landesman E.O."/>
            <person name="Moiseenko K.V."/>
            <person name="Psurtseva N.V."/>
            <person name="Savinova O.S."/>
            <person name="Shakhova N.V."/>
            <person name="Tyazhelova T.V."/>
            <person name="Vasina D.V."/>
        </authorList>
    </citation>
    <scope>NUCLEOTIDE SEQUENCE [LARGE SCALE GENOMIC DNA]</scope>
    <source>
        <strain evidence="3 4">LE-BIN_3174</strain>
    </source>
</reference>